<sequence length="1142" mass="131361">MLILSGFKVLGQTQSNLRSKILYLNRDTIPLDSLLILPGTVKVYQQNELVNKDWYQINVGKGSFIPSQELKEKGESIKIEYRVFDYNIKQPKYNRDLSQLKLSGSNRPNTFAISPSHKSRDVFSGDQLEKQGNYTRGISYGNNQDVVVNSNLNLQLSGKLTNEVSILAAISDNNIPIQPDGNTQTINDFDRIYIQLYDDTKELTLGDYELQSPTGKFMRFYKKVQGGKFSGLLAKGKKSKTELKSTISASIAKGKFNRMELQGSEGIQGPYRLIGANNESYIIVLAGTEKVFVDGKLLSRGEQNDYVINYNTAELSFTTKQPITRNSRIIIEFEYSEENYSRYLLFNSNELKTRTGKFWFNFYHEQDSKNQSIDQSLSDENKLLLSTIGDKLELAKVANIEEVEYSNDFVLYKKIKRSIENVEYEIYQYSTNVDSAIYRATFSYAGINKGNYQLANGVANGRVYQWMDPVNGVPQGEFEPIVQLVAPQKQQLYSFGGDVNLSENLNSKFELALSNRDLNTFSSIDDSNNQGIAFDFSMRKNMPFADTLKHLETTLDFHHIQKNFSEIEPFRSAEFIRDWNLQDDFTDANENFYSLSNIFSNQNWGQAGYEFSILKKDSDYQGNNHALNLQFAKKRVSINFTGNSLSTDQENVETKFYRHLLNTSYALGFAKIGLQTENENNQWKNKNSRDLLQNSASFYSYKAYISNRDSSNNQFQAYYQKRKDLLPFERDLKAQSESQDFGAQIWLKKNRNNQLKLETVYRKLSILDDSYTDEKPENTFLGKLEHQARIKKGLLQTSTYYELGSGLESEKEFSFVEVNEGQGIYRWTDYNANEVKEINEFEVASFKDEANYIRVSTNTTNYQKVFTSEFRQTFYLRLAQLKAKGDLISFLKRFSNRFAYRISKKSLKNDFDLYANPFLAHASNENLITINSSFQNTLSYRKPKSKTNWDLIHLSSNGKQLLTQGFERRKFMQNGFRFQWKIGDSNQLSNRIDLGEKNLNNESFTDKNYSLQEIKNELKLQFQPTLNFQFGLSYTYNSKENDLATEKSSTHNIGADCQYSLVKTGKLMATVNFLMVDFNAESNSSIAYEMLEGFLPGNNTTWSLGYNQQLSNIFQLSVSYNGRNSEGGKTIHVGSMEVRAYF</sequence>
<keyword evidence="2" id="KW-1185">Reference proteome</keyword>
<evidence type="ECO:0000313" key="1">
    <source>
        <dbReference type="EMBL" id="PKQ62784.1"/>
    </source>
</evidence>
<comment type="caution">
    <text evidence="1">The sequence shown here is derived from an EMBL/GenBank/DDBJ whole genome shotgun (WGS) entry which is preliminary data.</text>
</comment>
<name>A0A2N3HXK1_9BACT</name>
<protein>
    <submittedName>
        <fullName evidence="1">Uncharacterized protein</fullName>
    </submittedName>
</protein>
<organism evidence="1 2">
    <name type="scientific">Labilibaculum filiforme</name>
    <dbReference type="NCBI Taxonomy" id="1940526"/>
    <lineage>
        <taxon>Bacteria</taxon>
        <taxon>Pseudomonadati</taxon>
        <taxon>Bacteroidota</taxon>
        <taxon>Bacteroidia</taxon>
        <taxon>Marinilabiliales</taxon>
        <taxon>Marinifilaceae</taxon>
        <taxon>Labilibaculum</taxon>
    </lineage>
</organism>
<gene>
    <name evidence="1" type="ORF">BZG02_11330</name>
</gene>
<reference evidence="1 2" key="1">
    <citation type="journal article" date="2017" name="Front. Microbiol.">
        <title>Labilibaculum manganireducens gen. nov., sp. nov. and Labilibaculum filiforme sp. nov., Novel Bacteroidetes Isolated from Subsurface Sediments of the Baltic Sea.</title>
        <authorList>
            <person name="Vandieken V."/>
            <person name="Marshall I.P."/>
            <person name="Niemann H."/>
            <person name="Engelen B."/>
            <person name="Cypionka H."/>
        </authorList>
    </citation>
    <scope>NUCLEOTIDE SEQUENCE [LARGE SCALE GENOMIC DNA]</scope>
    <source>
        <strain evidence="1 2">59.16B</strain>
    </source>
</reference>
<accession>A0A2N3HXK1</accession>
<proteinExistence type="predicted"/>
<dbReference type="Proteomes" id="UP000233535">
    <property type="component" value="Unassembled WGS sequence"/>
</dbReference>
<dbReference type="AlphaFoldDB" id="A0A2N3HXK1"/>
<dbReference type="EMBL" id="MVDD01000007">
    <property type="protein sequence ID" value="PKQ62784.1"/>
    <property type="molecule type" value="Genomic_DNA"/>
</dbReference>
<evidence type="ECO:0000313" key="2">
    <source>
        <dbReference type="Proteomes" id="UP000233535"/>
    </source>
</evidence>